<feature type="transmembrane region" description="Helical" evidence="4">
    <location>
        <begin position="395"/>
        <end position="416"/>
    </location>
</feature>
<keyword evidence="6" id="KW-1185">Reference proteome</keyword>
<sequence length="420" mass="42975">MRNEFSEGVFRTLAGADGPAADLSDKAARAEGANGLRHTASLSMTKVADGLIDPKLVLSWLMQALGAPAVLVGMLVPIREAGALLPQLGLAAWVGRLRHKKWAWVVGSLGQGIAAAVIALVALTMEGGLAGGLICAALAVLAVSRAACSVSFKEILGKTVGKSRRGAVTGTAGSASSAAVLVFAGILIWQGSSQPLVIGAIGLAAVLWICAAGLFSTLNEEPSETDDRGGMPRLSLLWEDRNFLRFIITRGLLVGTALAPPYLVVISERAELDQLGALIVASAAASLLSSYVWGRMSDRSSRKVLMLAGIVAAVALFAGIGLAQAGYGGVPYVMPAVLFILMIAYHGVRQGRSTYLVDMAPKDQKAAYAALANTVIGTLLLIAGIGGGLASLISAQAALAVFGAMSVGGAVAAYTLDEVE</sequence>
<keyword evidence="1 4" id="KW-0812">Transmembrane</keyword>
<feature type="transmembrane region" description="Helical" evidence="4">
    <location>
        <begin position="196"/>
        <end position="218"/>
    </location>
</feature>
<comment type="caution">
    <text evidence="5">The sequence shown here is derived from an EMBL/GenBank/DDBJ whole genome shotgun (WGS) entry which is preliminary data.</text>
</comment>
<feature type="transmembrane region" description="Helical" evidence="4">
    <location>
        <begin position="129"/>
        <end position="148"/>
    </location>
</feature>
<evidence type="ECO:0000256" key="1">
    <source>
        <dbReference type="ARBA" id="ARBA00022692"/>
    </source>
</evidence>
<feature type="transmembrane region" description="Helical" evidence="4">
    <location>
        <begin position="243"/>
        <end position="263"/>
    </location>
</feature>
<dbReference type="PANTHER" id="PTHR23526:SF2">
    <property type="entry name" value="MAJOR FACILITATOR SUPERFAMILY (MFS) PROFILE DOMAIN-CONTAINING PROTEIN"/>
    <property type="match status" value="1"/>
</dbReference>
<dbReference type="Gene3D" id="1.20.1250.20">
    <property type="entry name" value="MFS general substrate transporter like domains"/>
    <property type="match status" value="1"/>
</dbReference>
<dbReference type="Proteomes" id="UP000523601">
    <property type="component" value="Unassembled WGS sequence"/>
</dbReference>
<gene>
    <name evidence="5" type="ORF">HJ526_06720</name>
</gene>
<keyword evidence="2 4" id="KW-1133">Transmembrane helix</keyword>
<dbReference type="InterPro" id="IPR052528">
    <property type="entry name" value="Sugar_transport-like"/>
</dbReference>
<dbReference type="SUPFAM" id="SSF103473">
    <property type="entry name" value="MFS general substrate transporter"/>
    <property type="match status" value="1"/>
</dbReference>
<evidence type="ECO:0000256" key="2">
    <source>
        <dbReference type="ARBA" id="ARBA00022989"/>
    </source>
</evidence>
<evidence type="ECO:0000256" key="3">
    <source>
        <dbReference type="ARBA" id="ARBA00023136"/>
    </source>
</evidence>
<name>A0ABX2PCA5_9RHOB</name>
<dbReference type="EMBL" id="JABCJD010000002">
    <property type="protein sequence ID" value="NVO27103.1"/>
    <property type="molecule type" value="Genomic_DNA"/>
</dbReference>
<feature type="transmembrane region" description="Helical" evidence="4">
    <location>
        <begin position="368"/>
        <end position="389"/>
    </location>
</feature>
<reference evidence="5 6" key="1">
    <citation type="submission" date="2020-04" db="EMBL/GenBank/DDBJ databases">
        <title>Donghicola sp., a member of the Rhodobacteraceae family isolated from mangrove forest in Thailand.</title>
        <authorList>
            <person name="Charoenyingcharoen P."/>
            <person name="Yukphan P."/>
        </authorList>
    </citation>
    <scope>NUCLEOTIDE SEQUENCE [LARGE SCALE GENOMIC DNA]</scope>
    <source>
        <strain evidence="5 6">C2-DW-16</strain>
    </source>
</reference>
<protein>
    <submittedName>
        <fullName evidence="5">MFS transporter</fullName>
    </submittedName>
</protein>
<proteinExistence type="predicted"/>
<dbReference type="PANTHER" id="PTHR23526">
    <property type="entry name" value="INTEGRAL MEMBRANE TRANSPORT PROTEIN-RELATED"/>
    <property type="match status" value="1"/>
</dbReference>
<feature type="transmembrane region" description="Helical" evidence="4">
    <location>
        <begin position="275"/>
        <end position="293"/>
    </location>
</feature>
<dbReference type="InterPro" id="IPR036259">
    <property type="entry name" value="MFS_trans_sf"/>
</dbReference>
<keyword evidence="3 4" id="KW-0472">Membrane</keyword>
<evidence type="ECO:0000313" key="6">
    <source>
        <dbReference type="Proteomes" id="UP000523601"/>
    </source>
</evidence>
<feature type="transmembrane region" description="Helical" evidence="4">
    <location>
        <begin position="329"/>
        <end position="348"/>
    </location>
</feature>
<evidence type="ECO:0000256" key="4">
    <source>
        <dbReference type="SAM" id="Phobius"/>
    </source>
</evidence>
<organism evidence="5 6">
    <name type="scientific">Donghicola mangrovi</name>
    <dbReference type="NCBI Taxonomy" id="2729614"/>
    <lineage>
        <taxon>Bacteria</taxon>
        <taxon>Pseudomonadati</taxon>
        <taxon>Pseudomonadota</taxon>
        <taxon>Alphaproteobacteria</taxon>
        <taxon>Rhodobacterales</taxon>
        <taxon>Roseobacteraceae</taxon>
        <taxon>Donghicola</taxon>
    </lineage>
</organism>
<feature type="transmembrane region" description="Helical" evidence="4">
    <location>
        <begin position="168"/>
        <end position="190"/>
    </location>
</feature>
<feature type="transmembrane region" description="Helical" evidence="4">
    <location>
        <begin position="102"/>
        <end position="123"/>
    </location>
</feature>
<feature type="transmembrane region" description="Helical" evidence="4">
    <location>
        <begin position="305"/>
        <end position="323"/>
    </location>
</feature>
<evidence type="ECO:0000313" key="5">
    <source>
        <dbReference type="EMBL" id="NVO27103.1"/>
    </source>
</evidence>
<accession>A0ABX2PCA5</accession>
<dbReference type="InterPro" id="IPR011701">
    <property type="entry name" value="MFS"/>
</dbReference>
<dbReference type="RefSeq" id="WP_176853499.1">
    <property type="nucleotide sequence ID" value="NZ_JABCJD010000002.1"/>
</dbReference>
<feature type="transmembrane region" description="Helical" evidence="4">
    <location>
        <begin position="57"/>
        <end position="78"/>
    </location>
</feature>
<dbReference type="Pfam" id="PF07690">
    <property type="entry name" value="MFS_1"/>
    <property type="match status" value="1"/>
</dbReference>